<dbReference type="KEGG" id="buu:WS70_12415"/>
<keyword evidence="2" id="KW-0732">Signal</keyword>
<gene>
    <name evidence="3" type="ORF">WS70_12415</name>
</gene>
<feature type="chain" id="PRO_5015320238" evidence="2">
    <location>
        <begin position="33"/>
        <end position="121"/>
    </location>
</feature>
<accession>A0A1B4FFV6</accession>
<keyword evidence="4" id="KW-1185">Reference proteome</keyword>
<dbReference type="EMBL" id="CP013386">
    <property type="protein sequence ID" value="AOJ02531.1"/>
    <property type="molecule type" value="Genomic_DNA"/>
</dbReference>
<dbReference type="Proteomes" id="UP000062519">
    <property type="component" value="Chromosome 1"/>
</dbReference>
<feature type="region of interest" description="Disordered" evidence="1">
    <location>
        <begin position="96"/>
        <end position="121"/>
    </location>
</feature>
<evidence type="ECO:0000313" key="3">
    <source>
        <dbReference type="EMBL" id="AOJ02531.1"/>
    </source>
</evidence>
<dbReference type="AlphaFoldDB" id="A0A1B4FFV6"/>
<evidence type="ECO:0000256" key="2">
    <source>
        <dbReference type="SAM" id="SignalP"/>
    </source>
</evidence>
<name>A0A1B4FFV6_9BURK</name>
<proteinExistence type="predicted"/>
<evidence type="ECO:0000313" key="4">
    <source>
        <dbReference type="Proteomes" id="UP000062519"/>
    </source>
</evidence>
<feature type="signal peptide" evidence="2">
    <location>
        <begin position="1"/>
        <end position="32"/>
    </location>
</feature>
<evidence type="ECO:0000256" key="1">
    <source>
        <dbReference type="SAM" id="MobiDB-lite"/>
    </source>
</evidence>
<protein>
    <submittedName>
        <fullName evidence="3">Uncharacterized protein</fullName>
    </submittedName>
</protein>
<organism evidence="3 4">
    <name type="scientific">Burkholderia mayonis</name>
    <dbReference type="NCBI Taxonomy" id="1385591"/>
    <lineage>
        <taxon>Bacteria</taxon>
        <taxon>Pseudomonadati</taxon>
        <taxon>Pseudomonadota</taxon>
        <taxon>Betaproteobacteria</taxon>
        <taxon>Burkholderiales</taxon>
        <taxon>Burkholderiaceae</taxon>
        <taxon>Burkholderia</taxon>
        <taxon>pseudomallei group</taxon>
    </lineage>
</organism>
<dbReference type="RefSeq" id="WP_059596687.1">
    <property type="nucleotide sequence ID" value="NZ_CP013386.1"/>
</dbReference>
<sequence>MRIAACLAYRPHLIVTVLTVLFAALSPFVAIAHENDTYRNVDKQPVHVTAAEWTERFVHVDAGVFARQRERVAASVPVATPLSDRSAAVTLWDEIGPPTPLPVPSDAQRTVRGDGTSYTRR</sequence>
<reference evidence="3 4" key="1">
    <citation type="submission" date="2015-12" db="EMBL/GenBank/DDBJ databases">
        <title>Diversity of Burkholderia near neighbor genomes.</title>
        <authorList>
            <person name="Sahl J."/>
            <person name="Wagner D."/>
            <person name="Keim P."/>
        </authorList>
    </citation>
    <scope>NUCLEOTIDE SEQUENCE [LARGE SCALE GENOMIC DNA]</scope>
    <source>
        <strain evidence="3 4">BDU6</strain>
    </source>
</reference>